<dbReference type="Proteomes" id="UP001230188">
    <property type="component" value="Unassembled WGS sequence"/>
</dbReference>
<comment type="caution">
    <text evidence="3">The sequence shown here is derived from an EMBL/GenBank/DDBJ whole genome shotgun (WGS) entry which is preliminary data.</text>
</comment>
<dbReference type="InterPro" id="IPR001478">
    <property type="entry name" value="PDZ"/>
</dbReference>
<feature type="compositionally biased region" description="Low complexity" evidence="1">
    <location>
        <begin position="7"/>
        <end position="16"/>
    </location>
</feature>
<dbReference type="AlphaFoldDB" id="A0AAD7UB27"/>
<keyword evidence="4" id="KW-1185">Reference proteome</keyword>
<gene>
    <name evidence="3" type="ORF">CTAYLR_005220</name>
</gene>
<reference evidence="3" key="1">
    <citation type="submission" date="2023-01" db="EMBL/GenBank/DDBJ databases">
        <title>Metagenome sequencing of chrysophaentin producing Chrysophaeum taylorii.</title>
        <authorList>
            <person name="Davison J."/>
            <person name="Bewley C."/>
        </authorList>
    </citation>
    <scope>NUCLEOTIDE SEQUENCE</scope>
    <source>
        <strain evidence="3">NIES-1699</strain>
    </source>
</reference>
<organism evidence="3 4">
    <name type="scientific">Chrysophaeum taylorii</name>
    <dbReference type="NCBI Taxonomy" id="2483200"/>
    <lineage>
        <taxon>Eukaryota</taxon>
        <taxon>Sar</taxon>
        <taxon>Stramenopiles</taxon>
        <taxon>Ochrophyta</taxon>
        <taxon>Pelagophyceae</taxon>
        <taxon>Pelagomonadales</taxon>
        <taxon>Pelagomonadaceae</taxon>
        <taxon>Chrysophaeum</taxon>
    </lineage>
</organism>
<proteinExistence type="predicted"/>
<evidence type="ECO:0000259" key="2">
    <source>
        <dbReference type="PROSITE" id="PS50106"/>
    </source>
</evidence>
<evidence type="ECO:0000313" key="3">
    <source>
        <dbReference type="EMBL" id="KAJ8601571.1"/>
    </source>
</evidence>
<evidence type="ECO:0000256" key="1">
    <source>
        <dbReference type="SAM" id="MobiDB-lite"/>
    </source>
</evidence>
<feature type="compositionally biased region" description="Acidic residues" evidence="1">
    <location>
        <begin position="739"/>
        <end position="748"/>
    </location>
</feature>
<feature type="domain" description="PDZ" evidence="2">
    <location>
        <begin position="43"/>
        <end position="122"/>
    </location>
</feature>
<feature type="region of interest" description="Disordered" evidence="1">
    <location>
        <begin position="1"/>
        <end position="32"/>
    </location>
</feature>
<dbReference type="SUPFAM" id="SSF50156">
    <property type="entry name" value="PDZ domain-like"/>
    <property type="match status" value="1"/>
</dbReference>
<evidence type="ECO:0000313" key="4">
    <source>
        <dbReference type="Proteomes" id="UP001230188"/>
    </source>
</evidence>
<name>A0AAD7UB27_9STRA</name>
<dbReference type="Gene3D" id="2.30.42.10">
    <property type="match status" value="1"/>
</dbReference>
<sequence length="755" mass="80341">MWWVQRTTTTTTTGASGKAGKGSGGEAPGSSVASVEEASECVDLYVRRDRHGGFGIFLEEGGVGGVIRGIEPLASGEDGRSRLEVGDTIIRVGGAPTETAAAVAEMMSSADQVLSITVAKTRRGGSKVAEPEDDIGDVSTRFADPLALGFRVPWARLTWLVEASSSPRDGKNSSGDYGKVVASAARRALHEESSGGSTARVAAAVGRELARVSEVSAKVAKQCEAATTLEPAHYARAALRVSRVCSAFASGAKAVAKPEFLRSARFTLNVPALLCPEVVAASRCLVPLSVELARLPFAARFREGSRCLREVERRERRAVELAALTRGLRDASVRELSETDLDATVTGAFEALRDGVRACRDARNISREAHKACVAAARETSDGVFSTPPRPPPVGTTSPRSAAFEMACEAAAAASELRLAIDERLATAVAIVDELHRNCDLDADEAKASVAAAECTWAVDDATTRATLAAELGVRETELAAKAKTMATLLENHARQVVDLADAARDRLVACLDDQTAGLPRYFDLADDSIRARADLVRRQIRDRERIIAAFDDARSELNLARRDVEDQYAAATAFRRRTRANLERRLALLEAATVAAKRAAVLKRSLLADAPEALKHFADHILAAAADLANLDVDLRLAHARLAALALRVELARAHPNAARVLTALLDGVNSTKFELHRIREDRPEATKAVELSLADLAQLELLAASAVARSAPPTPTDNNKDGGDDDTSFDIFKSPYDGDEGEGDGDELPRGGD</sequence>
<protein>
    <recommendedName>
        <fullName evidence="2">PDZ domain-containing protein</fullName>
    </recommendedName>
</protein>
<feature type="compositionally biased region" description="Gly residues" evidence="1">
    <location>
        <begin position="17"/>
        <end position="27"/>
    </location>
</feature>
<accession>A0AAD7UB27</accession>
<feature type="region of interest" description="Disordered" evidence="1">
    <location>
        <begin position="709"/>
        <end position="755"/>
    </location>
</feature>
<dbReference type="PROSITE" id="PS50106">
    <property type="entry name" value="PDZ"/>
    <property type="match status" value="1"/>
</dbReference>
<dbReference type="EMBL" id="JAQMWT010000421">
    <property type="protein sequence ID" value="KAJ8601571.1"/>
    <property type="molecule type" value="Genomic_DNA"/>
</dbReference>
<dbReference type="InterPro" id="IPR036034">
    <property type="entry name" value="PDZ_sf"/>
</dbReference>